<keyword evidence="3" id="KW-0378">Hydrolase</keyword>
<dbReference type="PANTHER" id="PTHR43459">
    <property type="entry name" value="ENOYL-COA HYDRATASE"/>
    <property type="match status" value="1"/>
</dbReference>
<dbReference type="SUPFAM" id="SSF52096">
    <property type="entry name" value="ClpP/crotonase"/>
    <property type="match status" value="1"/>
</dbReference>
<dbReference type="EMBL" id="JBHRTR010000034">
    <property type="protein sequence ID" value="MFC3229648.1"/>
    <property type="molecule type" value="Genomic_DNA"/>
</dbReference>
<protein>
    <submittedName>
        <fullName evidence="3">Oxepin-CoA hydrolase, alternative type</fullName>
        <ecNumber evidence="3">3.3.2.12</ecNumber>
    </submittedName>
</protein>
<comment type="similarity">
    <text evidence="1 2">Belongs to the enoyl-CoA hydratase/isomerase family.</text>
</comment>
<dbReference type="GO" id="GO:0016787">
    <property type="term" value="F:hydrolase activity"/>
    <property type="evidence" value="ECO:0007669"/>
    <property type="project" value="UniProtKB-KW"/>
</dbReference>
<organism evidence="3 4">
    <name type="scientific">Marinibaculum pumilum</name>
    <dbReference type="NCBI Taxonomy" id="1766165"/>
    <lineage>
        <taxon>Bacteria</taxon>
        <taxon>Pseudomonadati</taxon>
        <taxon>Pseudomonadota</taxon>
        <taxon>Alphaproteobacteria</taxon>
        <taxon>Rhodospirillales</taxon>
        <taxon>Rhodospirillaceae</taxon>
        <taxon>Marinibaculum</taxon>
    </lineage>
</organism>
<evidence type="ECO:0000256" key="2">
    <source>
        <dbReference type="RuleBase" id="RU003707"/>
    </source>
</evidence>
<dbReference type="RefSeq" id="WP_379904051.1">
    <property type="nucleotide sequence ID" value="NZ_JBHRTR010000034.1"/>
</dbReference>
<dbReference type="PANTHER" id="PTHR43459:SF1">
    <property type="entry name" value="EG:BACN32G11.4 PROTEIN"/>
    <property type="match status" value="1"/>
</dbReference>
<dbReference type="Gene3D" id="3.90.226.10">
    <property type="entry name" value="2-enoyl-CoA Hydratase, Chain A, domain 1"/>
    <property type="match status" value="1"/>
</dbReference>
<dbReference type="CDD" id="cd06558">
    <property type="entry name" value="crotonase-like"/>
    <property type="match status" value="1"/>
</dbReference>
<dbReference type="EC" id="3.3.2.12" evidence="3"/>
<dbReference type="InterPro" id="IPR001753">
    <property type="entry name" value="Enoyl-CoA_hydra/iso"/>
</dbReference>
<dbReference type="NCBIfam" id="NF005700">
    <property type="entry name" value="PRK07511.1"/>
    <property type="match status" value="1"/>
</dbReference>
<dbReference type="Proteomes" id="UP001595528">
    <property type="component" value="Unassembled WGS sequence"/>
</dbReference>
<sequence>MTEQDGEPAAAARTRVQVEDAGAVRLLTLDGPRSRNAVGPEVYREVQARIVDAGTDPAVRAIVLTGAGGFFSSGGNVLALRDSAEGTLAQATAKTDGLNAMIKAIVDGPVPVIAAVEGGAAGAGASLALACDLIVAAEGATFTAAYVRVGLSPDGGITHFLRDALPRQLVMEMCLLGRPMPAARLAQAGVVNLLAADGAVLQAAMELAGTLASGPPNAIRRIRELVNAAPRNGLADHQEAEARAINLARFGAEAKEGLSAFLDKRRPDFSGL</sequence>
<evidence type="ECO:0000256" key="1">
    <source>
        <dbReference type="ARBA" id="ARBA00005254"/>
    </source>
</evidence>
<reference evidence="4" key="1">
    <citation type="journal article" date="2019" name="Int. J. Syst. Evol. Microbiol.">
        <title>The Global Catalogue of Microorganisms (GCM) 10K type strain sequencing project: providing services to taxonomists for standard genome sequencing and annotation.</title>
        <authorList>
            <consortium name="The Broad Institute Genomics Platform"/>
            <consortium name="The Broad Institute Genome Sequencing Center for Infectious Disease"/>
            <person name="Wu L."/>
            <person name="Ma J."/>
        </authorList>
    </citation>
    <scope>NUCLEOTIDE SEQUENCE [LARGE SCALE GENOMIC DNA]</scope>
    <source>
        <strain evidence="4">KCTC 42964</strain>
    </source>
</reference>
<evidence type="ECO:0000313" key="4">
    <source>
        <dbReference type="Proteomes" id="UP001595528"/>
    </source>
</evidence>
<dbReference type="Gene3D" id="1.10.12.10">
    <property type="entry name" value="Lyase 2-enoyl-coa Hydratase, Chain A, domain 2"/>
    <property type="match status" value="1"/>
</dbReference>
<evidence type="ECO:0000313" key="3">
    <source>
        <dbReference type="EMBL" id="MFC3229648.1"/>
    </source>
</evidence>
<dbReference type="NCBIfam" id="NF046063">
    <property type="entry name" value="oxepin_alt"/>
    <property type="match status" value="1"/>
</dbReference>
<dbReference type="InterPro" id="IPR029045">
    <property type="entry name" value="ClpP/crotonase-like_dom_sf"/>
</dbReference>
<proteinExistence type="inferred from homology"/>
<comment type="caution">
    <text evidence="3">The sequence shown here is derived from an EMBL/GenBank/DDBJ whole genome shotgun (WGS) entry which is preliminary data.</text>
</comment>
<dbReference type="InterPro" id="IPR014748">
    <property type="entry name" value="Enoyl-CoA_hydra_C"/>
</dbReference>
<dbReference type="InterPro" id="IPR018376">
    <property type="entry name" value="Enoyl-CoA_hyd/isom_CS"/>
</dbReference>
<dbReference type="Pfam" id="PF00378">
    <property type="entry name" value="ECH_1"/>
    <property type="match status" value="1"/>
</dbReference>
<gene>
    <name evidence="3" type="ORF">ACFOGJ_20535</name>
</gene>
<dbReference type="PROSITE" id="PS00166">
    <property type="entry name" value="ENOYL_COA_HYDRATASE"/>
    <property type="match status" value="1"/>
</dbReference>
<name>A0ABV7L5M1_9PROT</name>
<keyword evidence="4" id="KW-1185">Reference proteome</keyword>
<accession>A0ABV7L5M1</accession>